<comment type="similarity">
    <text evidence="1">Belongs to the short-chain dehydrogenases/reductases (SDR) family.</text>
</comment>
<dbReference type="Proteomes" id="UP001305779">
    <property type="component" value="Unassembled WGS sequence"/>
</dbReference>
<dbReference type="InterPro" id="IPR002347">
    <property type="entry name" value="SDR_fam"/>
</dbReference>
<accession>A0ABR0F1X9</accession>
<evidence type="ECO:0000313" key="3">
    <source>
        <dbReference type="EMBL" id="KAK4507872.1"/>
    </source>
</evidence>
<dbReference type="PRINTS" id="PR00081">
    <property type="entry name" value="GDHRDH"/>
</dbReference>
<protein>
    <recommendedName>
        <fullName evidence="5">Retinol dehydrogenase 12</fullName>
    </recommendedName>
</protein>
<organism evidence="3 4">
    <name type="scientific">Zasmidium cellare</name>
    <name type="common">Wine cellar mold</name>
    <name type="synonym">Racodium cellare</name>
    <dbReference type="NCBI Taxonomy" id="395010"/>
    <lineage>
        <taxon>Eukaryota</taxon>
        <taxon>Fungi</taxon>
        <taxon>Dikarya</taxon>
        <taxon>Ascomycota</taxon>
        <taxon>Pezizomycotina</taxon>
        <taxon>Dothideomycetes</taxon>
        <taxon>Dothideomycetidae</taxon>
        <taxon>Mycosphaerellales</taxon>
        <taxon>Mycosphaerellaceae</taxon>
        <taxon>Zasmidium</taxon>
    </lineage>
</organism>
<sequence>MSSVVNAAKTTLSENFGGNAQKVAPEGTKFSLEEVPDQSGKVAVITGGSEGIGYGCSHTLLSKNISKVYILSVSKKVVDSAKDAVAKELGEDKAGRVTWLQCDLSDWNRVLEVAKEIKNSTDRLDILINNAGRGIMTYQLTEYGVDRHMALNHMGHAILTSNLLDLLKKTADGGDTVRITNLASNAHQSAPKDTKFESLEELNQELGPNGQYGRSKLAGILYAQYLANHVTKQHPNLLANATHPGVVSTKMSTKDIHEPYPLAGYLMSAGLELFKKNQFEGALSTLYTSTVTKESGQYVCPPAAPESGNELAQNYQLAENLMKLTREVVKEKGGIDLKDH</sequence>
<gene>
    <name evidence="3" type="ORF">PRZ48_001607</name>
</gene>
<dbReference type="Gene3D" id="3.40.50.720">
    <property type="entry name" value="NAD(P)-binding Rossmann-like Domain"/>
    <property type="match status" value="1"/>
</dbReference>
<dbReference type="PANTHER" id="PTHR24320">
    <property type="entry name" value="RETINOL DEHYDROGENASE"/>
    <property type="match status" value="1"/>
</dbReference>
<evidence type="ECO:0000256" key="2">
    <source>
        <dbReference type="ARBA" id="ARBA00023002"/>
    </source>
</evidence>
<keyword evidence="4" id="KW-1185">Reference proteome</keyword>
<keyword evidence="2" id="KW-0560">Oxidoreductase</keyword>
<dbReference type="PANTHER" id="PTHR24320:SF33">
    <property type="entry name" value="OXIDOREDUCTASE BLI-4, MITOCHONDRIAL-RELATED"/>
    <property type="match status" value="1"/>
</dbReference>
<dbReference type="InterPro" id="IPR036291">
    <property type="entry name" value="NAD(P)-bd_dom_sf"/>
</dbReference>
<dbReference type="EMBL" id="JAXOVC010000001">
    <property type="protein sequence ID" value="KAK4507872.1"/>
    <property type="molecule type" value="Genomic_DNA"/>
</dbReference>
<dbReference type="SUPFAM" id="SSF51735">
    <property type="entry name" value="NAD(P)-binding Rossmann-fold domains"/>
    <property type="match status" value="1"/>
</dbReference>
<proteinExistence type="inferred from homology"/>
<evidence type="ECO:0008006" key="5">
    <source>
        <dbReference type="Google" id="ProtNLM"/>
    </source>
</evidence>
<dbReference type="Pfam" id="PF00106">
    <property type="entry name" value="adh_short"/>
    <property type="match status" value="1"/>
</dbReference>
<name>A0ABR0F1X9_ZASCE</name>
<evidence type="ECO:0000256" key="1">
    <source>
        <dbReference type="ARBA" id="ARBA00006484"/>
    </source>
</evidence>
<comment type="caution">
    <text evidence="3">The sequence shown here is derived from an EMBL/GenBank/DDBJ whole genome shotgun (WGS) entry which is preliminary data.</text>
</comment>
<evidence type="ECO:0000313" key="4">
    <source>
        <dbReference type="Proteomes" id="UP001305779"/>
    </source>
</evidence>
<reference evidence="3 4" key="1">
    <citation type="journal article" date="2023" name="G3 (Bethesda)">
        <title>A chromosome-level genome assembly of Zasmidium syzygii isolated from banana leaves.</title>
        <authorList>
            <person name="van Westerhoven A.C."/>
            <person name="Mehrabi R."/>
            <person name="Talebi R."/>
            <person name="Steentjes M.B.F."/>
            <person name="Corcolon B."/>
            <person name="Chong P.A."/>
            <person name="Kema G.H.J."/>
            <person name="Seidl M.F."/>
        </authorList>
    </citation>
    <scope>NUCLEOTIDE SEQUENCE [LARGE SCALE GENOMIC DNA]</scope>
    <source>
        <strain evidence="3 4">P124</strain>
    </source>
</reference>